<dbReference type="AlphaFoldDB" id="M5U7M4"/>
<gene>
    <name evidence="1" type="ORF">RSSM_01295</name>
</gene>
<sequence length="66" mass="7432">MGNQQLVASSNTVHVPGEATPVVLPYARPKANRLTHLWREEVAENQQPHPMRLKGLKVNTLPLRQL</sequence>
<dbReference type="EMBL" id="ANOH01000099">
    <property type="protein sequence ID" value="EMI57259.1"/>
    <property type="molecule type" value="Genomic_DNA"/>
</dbReference>
<dbReference type="Proteomes" id="UP000011885">
    <property type="component" value="Unassembled WGS sequence"/>
</dbReference>
<accession>M5U7M4</accession>
<name>M5U7M4_9BACT</name>
<proteinExistence type="predicted"/>
<keyword evidence="2" id="KW-1185">Reference proteome</keyword>
<evidence type="ECO:0000313" key="2">
    <source>
        <dbReference type="Proteomes" id="UP000011885"/>
    </source>
</evidence>
<comment type="caution">
    <text evidence="1">The sequence shown here is derived from an EMBL/GenBank/DDBJ whole genome shotgun (WGS) entry which is preliminary data.</text>
</comment>
<protein>
    <submittedName>
        <fullName evidence="1">Uncharacterized protein</fullName>
    </submittedName>
</protein>
<organism evidence="1 2">
    <name type="scientific">Rhodopirellula sallentina SM41</name>
    <dbReference type="NCBI Taxonomy" id="1263870"/>
    <lineage>
        <taxon>Bacteria</taxon>
        <taxon>Pseudomonadati</taxon>
        <taxon>Planctomycetota</taxon>
        <taxon>Planctomycetia</taxon>
        <taxon>Pirellulales</taxon>
        <taxon>Pirellulaceae</taxon>
        <taxon>Rhodopirellula</taxon>
    </lineage>
</organism>
<reference evidence="1 2" key="1">
    <citation type="journal article" date="2013" name="Mar. Genomics">
        <title>Expression of sulfatases in Rhodopirellula baltica and the diversity of sulfatases in the genus Rhodopirellula.</title>
        <authorList>
            <person name="Wegner C.E."/>
            <person name="Richter-Heitmann T."/>
            <person name="Klindworth A."/>
            <person name="Klockow C."/>
            <person name="Richter M."/>
            <person name="Achstetter T."/>
            <person name="Glockner F.O."/>
            <person name="Harder J."/>
        </authorList>
    </citation>
    <scope>NUCLEOTIDE SEQUENCE [LARGE SCALE GENOMIC DNA]</scope>
    <source>
        <strain evidence="1 2">SM41</strain>
    </source>
</reference>
<evidence type="ECO:0000313" key="1">
    <source>
        <dbReference type="EMBL" id="EMI57259.1"/>
    </source>
</evidence>
<dbReference type="PATRIC" id="fig|1263870.3.peg.1395"/>